<gene>
    <name evidence="2" type="ORF">ENE75_14515</name>
</gene>
<feature type="domain" description="DUF2249" evidence="1">
    <location>
        <begin position="11"/>
        <end position="79"/>
    </location>
</feature>
<dbReference type="Pfam" id="PF10006">
    <property type="entry name" value="DUF2249"/>
    <property type="match status" value="1"/>
</dbReference>
<reference evidence="2 3" key="1">
    <citation type="submission" date="2019-01" db="EMBL/GenBank/DDBJ databases">
        <authorList>
            <person name="Chen W.-M."/>
        </authorList>
    </citation>
    <scope>NUCLEOTIDE SEQUENCE [LARGE SCALE GENOMIC DNA]</scope>
    <source>
        <strain evidence="2 3">ICH-3</strain>
    </source>
</reference>
<accession>A0A437JUV0</accession>
<dbReference type="AlphaFoldDB" id="A0A437JUV0"/>
<evidence type="ECO:0000313" key="3">
    <source>
        <dbReference type="Proteomes" id="UP000288178"/>
    </source>
</evidence>
<dbReference type="InterPro" id="IPR018720">
    <property type="entry name" value="DUF2249"/>
</dbReference>
<evidence type="ECO:0000259" key="1">
    <source>
        <dbReference type="Pfam" id="PF10006"/>
    </source>
</evidence>
<dbReference type="Proteomes" id="UP000288178">
    <property type="component" value="Unassembled WGS sequence"/>
</dbReference>
<comment type="caution">
    <text evidence="2">The sequence shown here is derived from an EMBL/GenBank/DDBJ whole genome shotgun (WGS) entry which is preliminary data.</text>
</comment>
<proteinExistence type="predicted"/>
<organism evidence="2 3">
    <name type="scientific">Rubrivivax albus</name>
    <dbReference type="NCBI Taxonomy" id="2499835"/>
    <lineage>
        <taxon>Bacteria</taxon>
        <taxon>Pseudomonadati</taxon>
        <taxon>Pseudomonadota</taxon>
        <taxon>Betaproteobacteria</taxon>
        <taxon>Burkholderiales</taxon>
        <taxon>Sphaerotilaceae</taxon>
        <taxon>Rubrivivax</taxon>
    </lineage>
</organism>
<keyword evidence="3" id="KW-1185">Reference proteome</keyword>
<sequence length="80" mass="8812">MRPEGAPLLNIDLAALPPAQRVSSLLAALDGLNPGEVFTFSASADPAPLYYRCDRDRPGQASWDYLRCGPDRWVVQVARR</sequence>
<evidence type="ECO:0000313" key="2">
    <source>
        <dbReference type="EMBL" id="RVT51003.1"/>
    </source>
</evidence>
<protein>
    <submittedName>
        <fullName evidence="2">DUF2249 domain-containing protein</fullName>
    </submittedName>
</protein>
<dbReference type="EMBL" id="SACT01000004">
    <property type="protein sequence ID" value="RVT51003.1"/>
    <property type="molecule type" value="Genomic_DNA"/>
</dbReference>
<name>A0A437JUV0_9BURK</name>